<evidence type="ECO:0000256" key="2">
    <source>
        <dbReference type="ARBA" id="ARBA00023125"/>
    </source>
</evidence>
<name>A0A975JY26_9MYCO</name>
<reference evidence="5" key="1">
    <citation type="submission" date="2019-12" db="EMBL/GenBank/DDBJ databases">
        <title>Mycobacterium spongiae sp. nov.</title>
        <authorList>
            <person name="Stinear T."/>
        </authorList>
    </citation>
    <scope>NUCLEOTIDE SEQUENCE</scope>
    <source>
        <strain evidence="5">FSD4b-SM</strain>
    </source>
</reference>
<keyword evidence="6" id="KW-1185">Reference proteome</keyword>
<dbReference type="PANTHER" id="PTHR47894:SF4">
    <property type="entry name" value="HTH-TYPE TRANSCRIPTIONAL REGULATOR GADX"/>
    <property type="match status" value="1"/>
</dbReference>
<evidence type="ECO:0000313" key="6">
    <source>
        <dbReference type="Proteomes" id="UP000682202"/>
    </source>
</evidence>
<sequence>MSLIRGTALTGYPELVTELGADPDSLLHAAGIPREGVGDPEAYVGYRNVIAAVESAARATGARDFGRQLAKCQGIEILGPVGAAARTARSVAEAFSAISHYLAVYSPAIATRIEPTPDPKYARAEFRIVLGDLPDHRQTTELSLGVTLRIFRLLIGIDFAPVVVHLPHEPLAARADYVHYFGGAPRFAEPFSGFTIRTVDLGRPVSSATGVHEVVRAYLDSITPPGAPDTVALVRALIRHLLPTRGLQLTLVARQLSMHPRTLQRHLMDRSTTFDEMVDGIRQERARELLRDTNMPMNQLAGALGYSEQSVLTRACRRWFGRPPLRERKHLRAF</sequence>
<dbReference type="AlphaFoldDB" id="A0A975JY26"/>
<evidence type="ECO:0000259" key="4">
    <source>
        <dbReference type="PROSITE" id="PS01124"/>
    </source>
</evidence>
<dbReference type="Pfam" id="PF12625">
    <property type="entry name" value="Arabinose_bd"/>
    <property type="match status" value="1"/>
</dbReference>
<dbReference type="GO" id="GO:0005829">
    <property type="term" value="C:cytosol"/>
    <property type="evidence" value="ECO:0007669"/>
    <property type="project" value="TreeGrafter"/>
</dbReference>
<evidence type="ECO:0000256" key="3">
    <source>
        <dbReference type="ARBA" id="ARBA00023163"/>
    </source>
</evidence>
<keyword evidence="2" id="KW-0238">DNA-binding</keyword>
<dbReference type="InterPro" id="IPR018060">
    <property type="entry name" value="HTH_AraC"/>
</dbReference>
<proteinExistence type="predicted"/>
<feature type="domain" description="HTH araC/xylS-type" evidence="4">
    <location>
        <begin position="232"/>
        <end position="330"/>
    </location>
</feature>
<dbReference type="GO" id="GO:0003700">
    <property type="term" value="F:DNA-binding transcription factor activity"/>
    <property type="evidence" value="ECO:0007669"/>
    <property type="project" value="InterPro"/>
</dbReference>
<dbReference type="EMBL" id="CP046600">
    <property type="protein sequence ID" value="QUR67816.1"/>
    <property type="molecule type" value="Genomic_DNA"/>
</dbReference>
<evidence type="ECO:0000313" key="5">
    <source>
        <dbReference type="EMBL" id="QUR67816.1"/>
    </source>
</evidence>
<dbReference type="GO" id="GO:0000976">
    <property type="term" value="F:transcription cis-regulatory region binding"/>
    <property type="evidence" value="ECO:0007669"/>
    <property type="project" value="TreeGrafter"/>
</dbReference>
<evidence type="ECO:0000256" key="1">
    <source>
        <dbReference type="ARBA" id="ARBA00023015"/>
    </source>
</evidence>
<dbReference type="KEGG" id="mspg:F6B93_12515"/>
<keyword evidence="1" id="KW-0805">Transcription regulation</keyword>
<dbReference type="PROSITE" id="PS01124">
    <property type="entry name" value="HTH_ARAC_FAMILY_2"/>
    <property type="match status" value="1"/>
</dbReference>
<dbReference type="Gene3D" id="1.10.10.60">
    <property type="entry name" value="Homeodomain-like"/>
    <property type="match status" value="1"/>
</dbReference>
<dbReference type="Pfam" id="PF12833">
    <property type="entry name" value="HTH_18"/>
    <property type="match status" value="1"/>
</dbReference>
<organism evidence="5 6">
    <name type="scientific">Mycobacterium spongiae</name>
    <dbReference type="NCBI Taxonomy" id="886343"/>
    <lineage>
        <taxon>Bacteria</taxon>
        <taxon>Bacillati</taxon>
        <taxon>Actinomycetota</taxon>
        <taxon>Actinomycetes</taxon>
        <taxon>Mycobacteriales</taxon>
        <taxon>Mycobacteriaceae</taxon>
        <taxon>Mycobacterium</taxon>
    </lineage>
</organism>
<dbReference type="SMART" id="SM00342">
    <property type="entry name" value="HTH_ARAC"/>
    <property type="match status" value="1"/>
</dbReference>
<dbReference type="InterPro" id="IPR009057">
    <property type="entry name" value="Homeodomain-like_sf"/>
</dbReference>
<protein>
    <submittedName>
        <fullName evidence="5">Helix-turn-helix domain-containing protein</fullName>
    </submittedName>
</protein>
<dbReference type="PANTHER" id="PTHR47894">
    <property type="entry name" value="HTH-TYPE TRANSCRIPTIONAL REGULATOR GADX"/>
    <property type="match status" value="1"/>
</dbReference>
<dbReference type="InterPro" id="IPR032687">
    <property type="entry name" value="AraC-type_N"/>
</dbReference>
<dbReference type="SUPFAM" id="SSF46689">
    <property type="entry name" value="Homeodomain-like"/>
    <property type="match status" value="1"/>
</dbReference>
<keyword evidence="3" id="KW-0804">Transcription</keyword>
<dbReference type="RefSeq" id="WP_211695390.1">
    <property type="nucleotide sequence ID" value="NZ_CP046600.1"/>
</dbReference>
<accession>A0A975JY26</accession>
<gene>
    <name evidence="5" type="ORF">F6B93_12515</name>
</gene>
<dbReference type="Proteomes" id="UP000682202">
    <property type="component" value="Chromosome"/>
</dbReference>